<dbReference type="PANTHER" id="PTHR30385">
    <property type="entry name" value="SIGMA FACTOR F FLAGELLAR"/>
    <property type="match status" value="1"/>
</dbReference>
<dbReference type="InterPro" id="IPR000943">
    <property type="entry name" value="RNA_pol_sigma70"/>
</dbReference>
<dbReference type="InterPro" id="IPR014284">
    <property type="entry name" value="RNA_pol_sigma-70_dom"/>
</dbReference>
<evidence type="ECO:0000313" key="7">
    <source>
        <dbReference type="Proteomes" id="UP000196573"/>
    </source>
</evidence>
<dbReference type="InterPro" id="IPR012845">
    <property type="entry name" value="RNA_pol_sigma_FliA_WhiG"/>
</dbReference>
<organism evidence="6 7">
    <name type="scientific">Parendozoicomonas haliclonae</name>
    <dbReference type="NCBI Taxonomy" id="1960125"/>
    <lineage>
        <taxon>Bacteria</taxon>
        <taxon>Pseudomonadati</taxon>
        <taxon>Pseudomonadota</taxon>
        <taxon>Gammaproteobacteria</taxon>
        <taxon>Oceanospirillales</taxon>
        <taxon>Endozoicomonadaceae</taxon>
        <taxon>Parendozoicomonas</taxon>
    </lineage>
</organism>
<feature type="domain" description="RNA polymerase sigma-70" evidence="5">
    <location>
        <begin position="55"/>
        <end position="68"/>
    </location>
</feature>
<accession>A0A1X7AN23</accession>
<dbReference type="InterPro" id="IPR007624">
    <property type="entry name" value="RNA_pol_sigma70_r3"/>
</dbReference>
<dbReference type="PIRSF" id="PIRSF000770">
    <property type="entry name" value="RNA_pol_sigma-SigE/K"/>
    <property type="match status" value="1"/>
</dbReference>
<evidence type="ECO:0000256" key="1">
    <source>
        <dbReference type="ARBA" id="ARBA00023015"/>
    </source>
</evidence>
<dbReference type="PROSITE" id="PS00715">
    <property type="entry name" value="SIGMA70_1"/>
    <property type="match status" value="1"/>
</dbReference>
<dbReference type="CDD" id="cd06171">
    <property type="entry name" value="Sigma70_r4"/>
    <property type="match status" value="1"/>
</dbReference>
<dbReference type="RefSeq" id="WP_087112121.1">
    <property type="nucleotide sequence ID" value="NZ_CBCSCN010000010.1"/>
</dbReference>
<dbReference type="Gene3D" id="1.10.1740.10">
    <property type="match status" value="1"/>
</dbReference>
<keyword evidence="1" id="KW-0805">Transcription regulation</keyword>
<dbReference type="OrthoDB" id="9799825at2"/>
<keyword evidence="4" id="KW-0804">Transcription</keyword>
<dbReference type="SUPFAM" id="SSF88946">
    <property type="entry name" value="Sigma2 domain of RNA polymerase sigma factors"/>
    <property type="match status" value="1"/>
</dbReference>
<dbReference type="InterPro" id="IPR007630">
    <property type="entry name" value="RNA_pol_sigma70_r4"/>
</dbReference>
<dbReference type="GO" id="GO:0003677">
    <property type="term" value="F:DNA binding"/>
    <property type="evidence" value="ECO:0007669"/>
    <property type="project" value="UniProtKB-KW"/>
</dbReference>
<sequence length="250" mass="28142">MVKNAAIDAYLMGTAPVLNNCTPVMQLVNEQAPMVRRIALHMADRMDHRLIDVDDLIQIGFIGLLEAANRYDATTGVPFEAFALTRVRGAMMDELRKHDWCPRSLRQQGKSIRQARMTLEQQHGRQVTSREVADFLDMPANTVNHAEARIEAANRLSLETLCEDRGDSWDEIGTDHEAPVAPLLKAASSKELALAIQALPEREQIILHLYYDKEMNLKEIARALDLTEARICQLRKKALTALNTSLKANF</sequence>
<dbReference type="InterPro" id="IPR013324">
    <property type="entry name" value="RNA_pol_sigma_r3/r4-like"/>
</dbReference>
<dbReference type="PRINTS" id="PR00046">
    <property type="entry name" value="SIGMA70FCT"/>
</dbReference>
<name>A0A1X7AN23_9GAMM</name>
<dbReference type="Proteomes" id="UP000196573">
    <property type="component" value="Unassembled WGS sequence"/>
</dbReference>
<keyword evidence="7" id="KW-1185">Reference proteome</keyword>
<dbReference type="GO" id="GO:0003899">
    <property type="term" value="F:DNA-directed RNA polymerase activity"/>
    <property type="evidence" value="ECO:0007669"/>
    <property type="project" value="InterPro"/>
</dbReference>
<protein>
    <submittedName>
        <fullName evidence="6">RNA polymerase sigma factor FliA</fullName>
    </submittedName>
</protein>
<evidence type="ECO:0000256" key="3">
    <source>
        <dbReference type="ARBA" id="ARBA00023125"/>
    </source>
</evidence>
<keyword evidence="2" id="KW-0731">Sigma factor</keyword>
<dbReference type="NCBIfam" id="TIGR02937">
    <property type="entry name" value="sigma70-ECF"/>
    <property type="match status" value="1"/>
</dbReference>
<keyword evidence="3" id="KW-0238">DNA-binding</keyword>
<dbReference type="Pfam" id="PF04542">
    <property type="entry name" value="Sigma70_r2"/>
    <property type="match status" value="1"/>
</dbReference>
<evidence type="ECO:0000313" key="6">
    <source>
        <dbReference type="EMBL" id="SMA49675.1"/>
    </source>
</evidence>
<dbReference type="InterPro" id="IPR013325">
    <property type="entry name" value="RNA_pol_sigma_r2"/>
</dbReference>
<dbReference type="GO" id="GO:0006352">
    <property type="term" value="P:DNA-templated transcription initiation"/>
    <property type="evidence" value="ECO:0007669"/>
    <property type="project" value="InterPro"/>
</dbReference>
<dbReference type="NCBIfam" id="NF005413">
    <property type="entry name" value="PRK06986.1"/>
    <property type="match status" value="1"/>
</dbReference>
<evidence type="ECO:0000256" key="2">
    <source>
        <dbReference type="ARBA" id="ARBA00023082"/>
    </source>
</evidence>
<dbReference type="SUPFAM" id="SSF88659">
    <property type="entry name" value="Sigma3 and sigma4 domains of RNA polymerase sigma factors"/>
    <property type="match status" value="2"/>
</dbReference>
<dbReference type="NCBIfam" id="TIGR02479">
    <property type="entry name" value="FliA_WhiG"/>
    <property type="match status" value="1"/>
</dbReference>
<dbReference type="Gene3D" id="1.20.140.160">
    <property type="match status" value="1"/>
</dbReference>
<dbReference type="EMBL" id="FWPT01000008">
    <property type="protein sequence ID" value="SMA49675.1"/>
    <property type="molecule type" value="Genomic_DNA"/>
</dbReference>
<reference evidence="6 7" key="1">
    <citation type="submission" date="2017-03" db="EMBL/GenBank/DDBJ databases">
        <authorList>
            <person name="Afonso C.L."/>
            <person name="Miller P.J."/>
            <person name="Scott M.A."/>
            <person name="Spackman E."/>
            <person name="Goraichik I."/>
            <person name="Dimitrov K.M."/>
            <person name="Suarez D.L."/>
            <person name="Swayne D.E."/>
        </authorList>
    </citation>
    <scope>NUCLEOTIDE SEQUENCE [LARGE SCALE GENOMIC DNA]</scope>
    <source>
        <strain evidence="6">SB41UT1</strain>
    </source>
</reference>
<dbReference type="AlphaFoldDB" id="A0A1X7AN23"/>
<dbReference type="Pfam" id="PF04545">
    <property type="entry name" value="Sigma70_r4"/>
    <property type="match status" value="1"/>
</dbReference>
<gene>
    <name evidence="6" type="primary">fliA_3</name>
    <name evidence="6" type="ORF">EHSB41UT_03457</name>
</gene>
<evidence type="ECO:0000256" key="4">
    <source>
        <dbReference type="ARBA" id="ARBA00023163"/>
    </source>
</evidence>
<dbReference type="Pfam" id="PF04539">
    <property type="entry name" value="Sigma70_r3"/>
    <property type="match status" value="1"/>
</dbReference>
<proteinExistence type="predicted"/>
<dbReference type="PANTHER" id="PTHR30385:SF7">
    <property type="entry name" value="RNA POLYMERASE SIGMA FACTOR FLIA"/>
    <property type="match status" value="1"/>
</dbReference>
<evidence type="ECO:0000259" key="5">
    <source>
        <dbReference type="PROSITE" id="PS00715"/>
    </source>
</evidence>
<dbReference type="GO" id="GO:0016987">
    <property type="term" value="F:sigma factor activity"/>
    <property type="evidence" value="ECO:0007669"/>
    <property type="project" value="UniProtKB-KW"/>
</dbReference>
<dbReference type="InterPro" id="IPR007627">
    <property type="entry name" value="RNA_pol_sigma70_r2"/>
</dbReference>